<dbReference type="InterPro" id="IPR025355">
    <property type="entry name" value="DUF4259"/>
</dbReference>
<dbReference type="Proteomes" id="UP000274694">
    <property type="component" value="Unassembled WGS sequence"/>
</dbReference>
<organism evidence="2 3">
    <name type="scientific">Micromonospora chalcea</name>
    <dbReference type="NCBI Taxonomy" id="1874"/>
    <lineage>
        <taxon>Bacteria</taxon>
        <taxon>Bacillati</taxon>
        <taxon>Actinomycetota</taxon>
        <taxon>Actinomycetes</taxon>
        <taxon>Micromonosporales</taxon>
        <taxon>Micromonosporaceae</taxon>
        <taxon>Micromonospora</taxon>
    </lineage>
</organism>
<comment type="caution">
    <text evidence="2">The sequence shown here is derived from an EMBL/GenBank/DDBJ whole genome shotgun (WGS) entry which is preliminary data.</text>
</comment>
<feature type="region of interest" description="Disordered" evidence="1">
    <location>
        <begin position="119"/>
        <end position="153"/>
    </location>
</feature>
<proteinExistence type="predicted"/>
<dbReference type="EMBL" id="QGTA01000126">
    <property type="protein sequence ID" value="RQW95570.1"/>
    <property type="molecule type" value="Genomic_DNA"/>
</dbReference>
<gene>
    <name evidence="2" type="ORF">DLJ60_06595</name>
</gene>
<sequence length="153" mass="17069">MPRTGCPVGSPGRQQPLHTRRRHEQGAGQRAGRTGLVDRRPHRRTRQPSVPGLRSSNPELLPCKALGLDDDLPQLAIEALDRVLGDDSEWRSLWGEAGASEFPPIKRSLSFRIYLRRGPRLSPAPTNEPMLHPKPDTLRHISSTSRPRKVTTA</sequence>
<dbReference type="Pfam" id="PF14078">
    <property type="entry name" value="DUF4259"/>
    <property type="match status" value="1"/>
</dbReference>
<evidence type="ECO:0000313" key="3">
    <source>
        <dbReference type="Proteomes" id="UP000274694"/>
    </source>
</evidence>
<reference evidence="2 3" key="1">
    <citation type="submission" date="2018-05" db="EMBL/GenBank/DDBJ databases">
        <title>Micromonospora from Atacama Desert.</title>
        <authorList>
            <person name="Carro L."/>
            <person name="Goodfellow M."/>
            <person name="Klenk H.-P."/>
        </authorList>
    </citation>
    <scope>NUCLEOTIDE SEQUENCE [LARGE SCALE GENOMIC DNA]</scope>
    <source>
        <strain evidence="2 3">LB41</strain>
    </source>
</reference>
<evidence type="ECO:0000256" key="1">
    <source>
        <dbReference type="SAM" id="MobiDB-lite"/>
    </source>
</evidence>
<keyword evidence="3" id="KW-1185">Reference proteome</keyword>
<name>A0ABX9YAM7_MICCH</name>
<protein>
    <submittedName>
        <fullName evidence="2">Uncharacterized protein</fullName>
    </submittedName>
</protein>
<accession>A0ABX9YAM7</accession>
<feature type="region of interest" description="Disordered" evidence="1">
    <location>
        <begin position="1"/>
        <end position="60"/>
    </location>
</feature>
<evidence type="ECO:0000313" key="2">
    <source>
        <dbReference type="EMBL" id="RQW95570.1"/>
    </source>
</evidence>